<accession>A0A2N1UMY9</accession>
<keyword evidence="3" id="KW-0687">Ribonucleoprotein</keyword>
<dbReference type="InterPro" id="IPR037147">
    <property type="entry name" value="Ribosomal_bL28_sf"/>
</dbReference>
<dbReference type="InterPro" id="IPR034704">
    <property type="entry name" value="Ribosomal_bL28/bL31-like_sf"/>
</dbReference>
<dbReference type="Gene3D" id="2.30.170.40">
    <property type="entry name" value="Ribosomal protein L28/L24"/>
    <property type="match status" value="1"/>
</dbReference>
<evidence type="ECO:0000256" key="1">
    <source>
        <dbReference type="ARBA" id="ARBA00008760"/>
    </source>
</evidence>
<comment type="caution">
    <text evidence="4">The sequence shown here is derived from an EMBL/GenBank/DDBJ whole genome shotgun (WGS) entry which is preliminary data.</text>
</comment>
<evidence type="ECO:0000313" key="4">
    <source>
        <dbReference type="EMBL" id="PKL72130.1"/>
    </source>
</evidence>
<sequence length="61" mass="6972">MSRKCSVCKRSSIKSVSRSHSNIATKKRQYINLQTKKIDGEKIKICTSCIKTKNKKLEKGE</sequence>
<dbReference type="Proteomes" id="UP000233414">
    <property type="component" value="Unassembled WGS sequence"/>
</dbReference>
<evidence type="ECO:0000313" key="5">
    <source>
        <dbReference type="Proteomes" id="UP000233414"/>
    </source>
</evidence>
<dbReference type="GO" id="GO:0005840">
    <property type="term" value="C:ribosome"/>
    <property type="evidence" value="ECO:0007669"/>
    <property type="project" value="UniProtKB-KW"/>
</dbReference>
<protein>
    <submittedName>
        <fullName evidence="4">50S ribosomal protein L28</fullName>
    </submittedName>
</protein>
<proteinExistence type="inferred from homology"/>
<organism evidence="4 5">
    <name type="scientific">Candidatus Kuenenbacteria bacterium HGW-Kuenenbacteria-1</name>
    <dbReference type="NCBI Taxonomy" id="2013812"/>
    <lineage>
        <taxon>Bacteria</taxon>
        <taxon>Candidatus Kueneniibacteriota</taxon>
    </lineage>
</organism>
<dbReference type="AlphaFoldDB" id="A0A2N1UMY9"/>
<keyword evidence="2 4" id="KW-0689">Ribosomal protein</keyword>
<dbReference type="EMBL" id="PGYQ01000015">
    <property type="protein sequence ID" value="PKL72130.1"/>
    <property type="molecule type" value="Genomic_DNA"/>
</dbReference>
<dbReference type="InterPro" id="IPR026569">
    <property type="entry name" value="Ribosomal_bL28"/>
</dbReference>
<comment type="similarity">
    <text evidence="1">Belongs to the bacterial ribosomal protein bL28 family.</text>
</comment>
<reference evidence="4 5" key="1">
    <citation type="journal article" date="2017" name="ISME J.">
        <title>Potential for microbial H2 and metal transformations associated with novel bacteria and archaea in deep terrestrial subsurface sediments.</title>
        <authorList>
            <person name="Hernsdorf A.W."/>
            <person name="Amano Y."/>
            <person name="Miyakawa K."/>
            <person name="Ise K."/>
            <person name="Suzuki Y."/>
            <person name="Anantharaman K."/>
            <person name="Probst A."/>
            <person name="Burstein D."/>
            <person name="Thomas B.C."/>
            <person name="Banfield J.F."/>
        </authorList>
    </citation>
    <scope>NUCLEOTIDE SEQUENCE [LARGE SCALE GENOMIC DNA]</scope>
    <source>
        <strain evidence="4">HGW-Kuenenbacteria-1</strain>
    </source>
</reference>
<dbReference type="SUPFAM" id="SSF143800">
    <property type="entry name" value="L28p-like"/>
    <property type="match status" value="1"/>
</dbReference>
<dbReference type="Pfam" id="PF00830">
    <property type="entry name" value="Ribosomal_L28"/>
    <property type="match status" value="1"/>
</dbReference>
<evidence type="ECO:0000256" key="2">
    <source>
        <dbReference type="ARBA" id="ARBA00022980"/>
    </source>
</evidence>
<gene>
    <name evidence="4" type="ORF">CVV26_02800</name>
</gene>
<name>A0A2N1UMY9_9BACT</name>
<dbReference type="GO" id="GO:0003735">
    <property type="term" value="F:structural constituent of ribosome"/>
    <property type="evidence" value="ECO:0007669"/>
    <property type="project" value="InterPro"/>
</dbReference>
<dbReference type="GO" id="GO:1990904">
    <property type="term" value="C:ribonucleoprotein complex"/>
    <property type="evidence" value="ECO:0007669"/>
    <property type="project" value="UniProtKB-KW"/>
</dbReference>
<evidence type="ECO:0000256" key="3">
    <source>
        <dbReference type="ARBA" id="ARBA00023274"/>
    </source>
</evidence>